<feature type="compositionally biased region" description="Basic and acidic residues" evidence="1">
    <location>
        <begin position="1"/>
        <end position="17"/>
    </location>
</feature>
<protein>
    <submittedName>
        <fullName evidence="2">Uncharacterized protein</fullName>
    </submittedName>
</protein>
<evidence type="ECO:0000313" key="2">
    <source>
        <dbReference type="EMBL" id="CUU56307.1"/>
    </source>
</evidence>
<name>A0A0S4QLB8_9ACTN</name>
<dbReference type="EMBL" id="FAOZ01000007">
    <property type="protein sequence ID" value="CUU56307.1"/>
    <property type="molecule type" value="Genomic_DNA"/>
</dbReference>
<accession>A0A0S4QLB8</accession>
<evidence type="ECO:0000313" key="3">
    <source>
        <dbReference type="Proteomes" id="UP000198802"/>
    </source>
</evidence>
<organism evidence="2 3">
    <name type="scientific">Parafrankia irregularis</name>
    <dbReference type="NCBI Taxonomy" id="795642"/>
    <lineage>
        <taxon>Bacteria</taxon>
        <taxon>Bacillati</taxon>
        <taxon>Actinomycetota</taxon>
        <taxon>Actinomycetes</taxon>
        <taxon>Frankiales</taxon>
        <taxon>Frankiaceae</taxon>
        <taxon>Parafrankia</taxon>
    </lineage>
</organism>
<dbReference type="AlphaFoldDB" id="A0A0S4QLB8"/>
<gene>
    <name evidence="2" type="ORF">Ga0074812_107191</name>
</gene>
<feature type="region of interest" description="Disordered" evidence="1">
    <location>
        <begin position="1"/>
        <end position="32"/>
    </location>
</feature>
<reference evidence="3" key="1">
    <citation type="submission" date="2015-11" db="EMBL/GenBank/DDBJ databases">
        <authorList>
            <person name="Varghese N."/>
        </authorList>
    </citation>
    <scope>NUCLEOTIDE SEQUENCE [LARGE SCALE GENOMIC DNA]</scope>
    <source>
        <strain evidence="3">DSM 45899</strain>
    </source>
</reference>
<keyword evidence="3" id="KW-1185">Reference proteome</keyword>
<dbReference type="Proteomes" id="UP000198802">
    <property type="component" value="Unassembled WGS sequence"/>
</dbReference>
<sequence>MADDMDATRARDGDRGHRAGGAGRGGAGKREAGIGGRRLEVRVQPDVTYVTWWLVPQGDGLRQAMTDDSASGPAGGIRPVGYVADDSMTASTWWAWPIHPDRPYDGAAVGRLLLAASDTVAASFHAGQLIHVRARHPRPGARPTPAGVLDAPAATPGWLPEAVRAYHRWRAEGPVIEARHRWQSAVGACSVTADGRELWCTGSGYRDEMLAGFDVEQTPERVTVRAWLAFGPDGPTSFGTGPVRTLPDGRRLRAMCRQAASRRWSTVVYLDQPLGGRPVVDVGIPEPDGAGRARRAWLAARE</sequence>
<proteinExistence type="predicted"/>
<evidence type="ECO:0000256" key="1">
    <source>
        <dbReference type="SAM" id="MobiDB-lite"/>
    </source>
</evidence>